<protein>
    <submittedName>
        <fullName evidence="1">Uncharacterized protein</fullName>
    </submittedName>
</protein>
<keyword evidence="2" id="KW-1185">Reference proteome</keyword>
<dbReference type="Proteomes" id="UP001148838">
    <property type="component" value="Unassembled WGS sequence"/>
</dbReference>
<evidence type="ECO:0000313" key="2">
    <source>
        <dbReference type="Proteomes" id="UP001148838"/>
    </source>
</evidence>
<accession>A0ABQ8SSA6</accession>
<reference evidence="1 2" key="1">
    <citation type="journal article" date="2022" name="Allergy">
        <title>Genome assembly and annotation of Periplaneta americana reveal a comprehensive cockroach allergen profile.</title>
        <authorList>
            <person name="Wang L."/>
            <person name="Xiong Q."/>
            <person name="Saelim N."/>
            <person name="Wang L."/>
            <person name="Nong W."/>
            <person name="Wan A.T."/>
            <person name="Shi M."/>
            <person name="Liu X."/>
            <person name="Cao Q."/>
            <person name="Hui J.H.L."/>
            <person name="Sookrung N."/>
            <person name="Leung T.F."/>
            <person name="Tungtrongchitr A."/>
            <person name="Tsui S.K.W."/>
        </authorList>
    </citation>
    <scope>NUCLEOTIDE SEQUENCE [LARGE SCALE GENOMIC DNA]</scope>
    <source>
        <strain evidence="1">PWHHKU_190912</strain>
    </source>
</reference>
<sequence>MAGLCEGGIEPPGSLKASNPYSLYGERRSLPPALRTASCPWFSRIFPRELIVTDTSTRVTTSWCSG</sequence>
<comment type="caution">
    <text evidence="1">The sequence shown here is derived from an EMBL/GenBank/DDBJ whole genome shotgun (WGS) entry which is preliminary data.</text>
</comment>
<evidence type="ECO:0000313" key="1">
    <source>
        <dbReference type="EMBL" id="KAJ4436606.1"/>
    </source>
</evidence>
<proteinExistence type="predicted"/>
<name>A0ABQ8SSA6_PERAM</name>
<organism evidence="1 2">
    <name type="scientific">Periplaneta americana</name>
    <name type="common">American cockroach</name>
    <name type="synonym">Blatta americana</name>
    <dbReference type="NCBI Taxonomy" id="6978"/>
    <lineage>
        <taxon>Eukaryota</taxon>
        <taxon>Metazoa</taxon>
        <taxon>Ecdysozoa</taxon>
        <taxon>Arthropoda</taxon>
        <taxon>Hexapoda</taxon>
        <taxon>Insecta</taxon>
        <taxon>Pterygota</taxon>
        <taxon>Neoptera</taxon>
        <taxon>Polyneoptera</taxon>
        <taxon>Dictyoptera</taxon>
        <taxon>Blattodea</taxon>
        <taxon>Blattoidea</taxon>
        <taxon>Blattidae</taxon>
        <taxon>Blattinae</taxon>
        <taxon>Periplaneta</taxon>
    </lineage>
</organism>
<gene>
    <name evidence="1" type="ORF">ANN_16640</name>
</gene>
<dbReference type="EMBL" id="JAJSOF020000021">
    <property type="protein sequence ID" value="KAJ4436606.1"/>
    <property type="molecule type" value="Genomic_DNA"/>
</dbReference>